<dbReference type="Pfam" id="PF00027">
    <property type="entry name" value="cNMP_binding"/>
    <property type="match status" value="1"/>
</dbReference>
<dbReference type="SMART" id="SM00419">
    <property type="entry name" value="HTH_CRP"/>
    <property type="match status" value="1"/>
</dbReference>
<gene>
    <name evidence="6" type="ORF">CEW87_15110</name>
</gene>
<dbReference type="Proteomes" id="UP000244902">
    <property type="component" value="Chromosome"/>
</dbReference>
<dbReference type="GO" id="GO:0003700">
    <property type="term" value="F:DNA-binding transcription factor activity"/>
    <property type="evidence" value="ECO:0007669"/>
    <property type="project" value="TreeGrafter"/>
</dbReference>
<dbReference type="PROSITE" id="PS50042">
    <property type="entry name" value="CNMP_BINDING_3"/>
    <property type="match status" value="1"/>
</dbReference>
<dbReference type="GO" id="GO:0005829">
    <property type="term" value="C:cytosol"/>
    <property type="evidence" value="ECO:0007669"/>
    <property type="project" value="TreeGrafter"/>
</dbReference>
<dbReference type="EMBL" id="CP022188">
    <property type="protein sequence ID" value="AWI80575.1"/>
    <property type="molecule type" value="Genomic_DNA"/>
</dbReference>
<evidence type="ECO:0000259" key="5">
    <source>
        <dbReference type="PROSITE" id="PS51063"/>
    </source>
</evidence>
<dbReference type="PANTHER" id="PTHR24567">
    <property type="entry name" value="CRP FAMILY TRANSCRIPTIONAL REGULATORY PROTEIN"/>
    <property type="match status" value="1"/>
</dbReference>
<dbReference type="OrthoDB" id="9777588at2"/>
<dbReference type="Pfam" id="PF13545">
    <property type="entry name" value="HTH_Crp_2"/>
    <property type="match status" value="1"/>
</dbReference>
<keyword evidence="1" id="KW-0805">Transcription regulation</keyword>
<dbReference type="SUPFAM" id="SSF51206">
    <property type="entry name" value="cAMP-binding domain-like"/>
    <property type="match status" value="1"/>
</dbReference>
<dbReference type="PANTHER" id="PTHR24567:SF26">
    <property type="entry name" value="REGULATORY PROTEIN YEIL"/>
    <property type="match status" value="1"/>
</dbReference>
<organism evidence="6 7">
    <name type="scientific">Parazoarcus communis</name>
    <dbReference type="NCBI Taxonomy" id="41977"/>
    <lineage>
        <taxon>Bacteria</taxon>
        <taxon>Pseudomonadati</taxon>
        <taxon>Pseudomonadota</taxon>
        <taxon>Betaproteobacteria</taxon>
        <taxon>Rhodocyclales</taxon>
        <taxon>Zoogloeaceae</taxon>
        <taxon>Parazoarcus</taxon>
    </lineage>
</organism>
<evidence type="ECO:0000313" key="6">
    <source>
        <dbReference type="EMBL" id="AWI80575.1"/>
    </source>
</evidence>
<reference evidence="6 7" key="1">
    <citation type="submission" date="2017-06" db="EMBL/GenBank/DDBJ databases">
        <title>Azoarcus sp. TSNA42 complete genome sequence.</title>
        <authorList>
            <person name="Woo J.-H."/>
            <person name="Kim H.-S."/>
        </authorList>
    </citation>
    <scope>NUCLEOTIDE SEQUENCE [LARGE SCALE GENOMIC DNA]</scope>
    <source>
        <strain evidence="6 7">TSNA42</strain>
    </source>
</reference>
<dbReference type="PROSITE" id="PS51063">
    <property type="entry name" value="HTH_CRP_2"/>
    <property type="match status" value="1"/>
</dbReference>
<dbReference type="InterPro" id="IPR036388">
    <property type="entry name" value="WH-like_DNA-bd_sf"/>
</dbReference>
<evidence type="ECO:0000256" key="3">
    <source>
        <dbReference type="ARBA" id="ARBA00023163"/>
    </source>
</evidence>
<sequence length="228" mass="25527">MNQTAADILTQLRQISLFGELSESELERVARYTRERRLSKGELLFQRGDVAHGFYFVTDGQLKLGFSSAQGNEKVVEIVGPQQSFGEAVMFMNRPYPVFAEALTDMSLLHIGQNVVSDLIDQDPQFARKLLAGMAVRLHNMVRDVETYSLRSSTQRVIGYLLQQTEEDGTKACDISLPTSKQVIASRLNLTPETLSRIFHDLADNGLITVHGKRITLHNPQALSRYSG</sequence>
<dbReference type="InterPro" id="IPR000595">
    <property type="entry name" value="cNMP-bd_dom"/>
</dbReference>
<dbReference type="SMART" id="SM00100">
    <property type="entry name" value="cNMP"/>
    <property type="match status" value="1"/>
</dbReference>
<dbReference type="Gene3D" id="2.60.120.10">
    <property type="entry name" value="Jelly Rolls"/>
    <property type="match status" value="1"/>
</dbReference>
<name>A0A2U8H734_9RHOO</name>
<evidence type="ECO:0000313" key="7">
    <source>
        <dbReference type="Proteomes" id="UP000244902"/>
    </source>
</evidence>
<dbReference type="RefSeq" id="WP_108974282.1">
    <property type="nucleotide sequence ID" value="NZ_CP022188.1"/>
</dbReference>
<feature type="domain" description="Cyclic nucleotide-binding" evidence="4">
    <location>
        <begin position="17"/>
        <end position="137"/>
    </location>
</feature>
<proteinExistence type="predicted"/>
<dbReference type="InterPro" id="IPR014710">
    <property type="entry name" value="RmlC-like_jellyroll"/>
</dbReference>
<dbReference type="SUPFAM" id="SSF46785">
    <property type="entry name" value="Winged helix' DNA-binding domain"/>
    <property type="match status" value="1"/>
</dbReference>
<keyword evidence="3" id="KW-0804">Transcription</keyword>
<accession>A0A2U8H734</accession>
<protein>
    <submittedName>
        <fullName evidence="6">Crp/Fnr family transcriptional regulator</fullName>
    </submittedName>
</protein>
<dbReference type="Gene3D" id="1.10.10.10">
    <property type="entry name" value="Winged helix-like DNA-binding domain superfamily/Winged helix DNA-binding domain"/>
    <property type="match status" value="1"/>
</dbReference>
<feature type="domain" description="HTH crp-type" evidence="5">
    <location>
        <begin position="151"/>
        <end position="221"/>
    </location>
</feature>
<dbReference type="InterPro" id="IPR050397">
    <property type="entry name" value="Env_Response_Regulators"/>
</dbReference>
<dbReference type="AlphaFoldDB" id="A0A2U8H734"/>
<keyword evidence="2" id="KW-0238">DNA-binding</keyword>
<dbReference type="InterPro" id="IPR036390">
    <property type="entry name" value="WH_DNA-bd_sf"/>
</dbReference>
<evidence type="ECO:0000259" key="4">
    <source>
        <dbReference type="PROSITE" id="PS50042"/>
    </source>
</evidence>
<evidence type="ECO:0000256" key="1">
    <source>
        <dbReference type="ARBA" id="ARBA00023015"/>
    </source>
</evidence>
<dbReference type="GO" id="GO:0003677">
    <property type="term" value="F:DNA binding"/>
    <property type="evidence" value="ECO:0007669"/>
    <property type="project" value="UniProtKB-KW"/>
</dbReference>
<dbReference type="InterPro" id="IPR018490">
    <property type="entry name" value="cNMP-bd_dom_sf"/>
</dbReference>
<evidence type="ECO:0000256" key="2">
    <source>
        <dbReference type="ARBA" id="ARBA00023125"/>
    </source>
</evidence>
<dbReference type="InterPro" id="IPR012318">
    <property type="entry name" value="HTH_CRP"/>
</dbReference>
<dbReference type="CDD" id="cd00038">
    <property type="entry name" value="CAP_ED"/>
    <property type="match status" value="1"/>
</dbReference>